<dbReference type="AlphaFoldDB" id="A0A2P5FDU7"/>
<evidence type="ECO:0000313" key="3">
    <source>
        <dbReference type="Proteomes" id="UP000237000"/>
    </source>
</evidence>
<gene>
    <name evidence="2" type="ORF">TorRG33x02_081840</name>
</gene>
<accession>A0A2P5FDU7</accession>
<proteinExistence type="predicted"/>
<reference evidence="3" key="1">
    <citation type="submission" date="2016-06" db="EMBL/GenBank/DDBJ databases">
        <title>Parallel loss of symbiosis genes in relatives of nitrogen-fixing non-legume Parasponia.</title>
        <authorList>
            <person name="Van Velzen R."/>
            <person name="Holmer R."/>
            <person name="Bu F."/>
            <person name="Rutten L."/>
            <person name="Van Zeijl A."/>
            <person name="Liu W."/>
            <person name="Santuari L."/>
            <person name="Cao Q."/>
            <person name="Sharma T."/>
            <person name="Shen D."/>
            <person name="Roswanjaya Y."/>
            <person name="Wardhani T."/>
            <person name="Kalhor M.S."/>
            <person name="Jansen J."/>
            <person name="Van den Hoogen J."/>
            <person name="Gungor B."/>
            <person name="Hartog M."/>
            <person name="Hontelez J."/>
            <person name="Verver J."/>
            <person name="Yang W.-C."/>
            <person name="Schijlen E."/>
            <person name="Repin R."/>
            <person name="Schilthuizen M."/>
            <person name="Schranz E."/>
            <person name="Heidstra R."/>
            <person name="Miyata K."/>
            <person name="Fedorova E."/>
            <person name="Kohlen W."/>
            <person name="Bisseling T."/>
            <person name="Smit S."/>
            <person name="Geurts R."/>
        </authorList>
    </citation>
    <scope>NUCLEOTIDE SEQUENCE [LARGE SCALE GENOMIC DNA]</scope>
    <source>
        <strain evidence="3">cv. RG33-2</strain>
    </source>
</reference>
<dbReference type="InParanoid" id="A0A2P5FDU7"/>
<dbReference type="OrthoDB" id="10318618at2759"/>
<evidence type="ECO:0000313" key="2">
    <source>
        <dbReference type="EMBL" id="PON95936.1"/>
    </source>
</evidence>
<name>A0A2P5FDU7_TREOI</name>
<protein>
    <submittedName>
        <fullName evidence="2">Uncharacterized protein</fullName>
    </submittedName>
</protein>
<feature type="region of interest" description="Disordered" evidence="1">
    <location>
        <begin position="1"/>
        <end position="20"/>
    </location>
</feature>
<evidence type="ECO:0000256" key="1">
    <source>
        <dbReference type="SAM" id="MobiDB-lite"/>
    </source>
</evidence>
<dbReference type="Proteomes" id="UP000237000">
    <property type="component" value="Unassembled WGS sequence"/>
</dbReference>
<comment type="caution">
    <text evidence="2">The sequence shown here is derived from an EMBL/GenBank/DDBJ whole genome shotgun (WGS) entry which is preliminary data.</text>
</comment>
<dbReference type="EMBL" id="JXTC01000041">
    <property type="protein sequence ID" value="PON95936.1"/>
    <property type="molecule type" value="Genomic_DNA"/>
</dbReference>
<keyword evidence="3" id="KW-1185">Reference proteome</keyword>
<organism evidence="2 3">
    <name type="scientific">Trema orientale</name>
    <name type="common">Charcoal tree</name>
    <name type="synonym">Celtis orientalis</name>
    <dbReference type="NCBI Taxonomy" id="63057"/>
    <lineage>
        <taxon>Eukaryota</taxon>
        <taxon>Viridiplantae</taxon>
        <taxon>Streptophyta</taxon>
        <taxon>Embryophyta</taxon>
        <taxon>Tracheophyta</taxon>
        <taxon>Spermatophyta</taxon>
        <taxon>Magnoliopsida</taxon>
        <taxon>eudicotyledons</taxon>
        <taxon>Gunneridae</taxon>
        <taxon>Pentapetalae</taxon>
        <taxon>rosids</taxon>
        <taxon>fabids</taxon>
        <taxon>Rosales</taxon>
        <taxon>Cannabaceae</taxon>
        <taxon>Trema</taxon>
    </lineage>
</organism>
<sequence length="85" mass="9886">MSLPARVTGAKRPKTKEMETQKIRDLKGSDWRKKMERRSKRSENEIVRRRTGLRSLLVWLVFGSVIEDVGCGPDWKRNIGLVSLF</sequence>